<organism evidence="1 2">
    <name type="scientific">Oryza meyeriana var. granulata</name>
    <dbReference type="NCBI Taxonomy" id="110450"/>
    <lineage>
        <taxon>Eukaryota</taxon>
        <taxon>Viridiplantae</taxon>
        <taxon>Streptophyta</taxon>
        <taxon>Embryophyta</taxon>
        <taxon>Tracheophyta</taxon>
        <taxon>Spermatophyta</taxon>
        <taxon>Magnoliopsida</taxon>
        <taxon>Liliopsida</taxon>
        <taxon>Poales</taxon>
        <taxon>Poaceae</taxon>
        <taxon>BOP clade</taxon>
        <taxon>Oryzoideae</taxon>
        <taxon>Oryzeae</taxon>
        <taxon>Oryzinae</taxon>
        <taxon>Oryza</taxon>
        <taxon>Oryza meyeriana</taxon>
    </lineage>
</organism>
<dbReference type="AlphaFoldDB" id="A0A6G1E7U0"/>
<sequence>MVLSAEGHNFHSGYVIPLRAVASQLLHFPGSVTTSWMIQGEKLMLHEARMLVKFVREVVWSWTTTGALGGAVGDGIA</sequence>
<comment type="caution">
    <text evidence="1">The sequence shown here is derived from an EMBL/GenBank/DDBJ whole genome shotgun (WGS) entry which is preliminary data.</text>
</comment>
<proteinExistence type="predicted"/>
<accession>A0A6G1E7U0</accession>
<gene>
    <name evidence="1" type="ORF">E2562_035527</name>
</gene>
<name>A0A6G1E7U0_9ORYZ</name>
<dbReference type="EMBL" id="SPHZ02000005">
    <property type="protein sequence ID" value="KAF0920504.1"/>
    <property type="molecule type" value="Genomic_DNA"/>
</dbReference>
<keyword evidence="2" id="KW-1185">Reference proteome</keyword>
<reference evidence="1 2" key="1">
    <citation type="submission" date="2019-11" db="EMBL/GenBank/DDBJ databases">
        <title>Whole genome sequence of Oryza granulata.</title>
        <authorList>
            <person name="Li W."/>
        </authorList>
    </citation>
    <scope>NUCLEOTIDE SEQUENCE [LARGE SCALE GENOMIC DNA]</scope>
    <source>
        <strain evidence="2">cv. Menghai</strain>
        <tissue evidence="1">Leaf</tissue>
    </source>
</reference>
<evidence type="ECO:0000313" key="1">
    <source>
        <dbReference type="EMBL" id="KAF0920504.1"/>
    </source>
</evidence>
<dbReference type="Proteomes" id="UP000479710">
    <property type="component" value="Unassembled WGS sequence"/>
</dbReference>
<protein>
    <submittedName>
        <fullName evidence="1">Uncharacterized protein</fullName>
    </submittedName>
</protein>
<evidence type="ECO:0000313" key="2">
    <source>
        <dbReference type="Proteomes" id="UP000479710"/>
    </source>
</evidence>